<feature type="region of interest" description="Disordered" evidence="8">
    <location>
        <begin position="935"/>
        <end position="1053"/>
    </location>
</feature>
<dbReference type="GO" id="GO:0000398">
    <property type="term" value="P:mRNA splicing, via spliceosome"/>
    <property type="evidence" value="ECO:0007669"/>
    <property type="project" value="InterPro"/>
</dbReference>
<dbReference type="InterPro" id="IPR000504">
    <property type="entry name" value="RRM_dom"/>
</dbReference>
<dbReference type="PANTHER" id="PTHR45639:SF3">
    <property type="entry name" value="HYPOXIA UP-REGULATED PROTEIN 1"/>
    <property type="match status" value="1"/>
</dbReference>
<dbReference type="InterPro" id="IPR043129">
    <property type="entry name" value="ATPase_NBD"/>
</dbReference>
<dbReference type="InterPro" id="IPR012677">
    <property type="entry name" value="Nucleotide-bd_a/b_plait_sf"/>
</dbReference>
<proteinExistence type="inferred from homology"/>
<dbReference type="InterPro" id="IPR034392">
    <property type="entry name" value="TatSF1-like_RRM1"/>
</dbReference>
<dbReference type="Gene3D" id="3.30.70.330">
    <property type="match status" value="1"/>
</dbReference>
<dbReference type="Gene3D" id="3.90.640.10">
    <property type="entry name" value="Actin, Chain A, domain 4"/>
    <property type="match status" value="1"/>
</dbReference>
<dbReference type="InterPro" id="IPR035979">
    <property type="entry name" value="RBD_domain_sf"/>
</dbReference>
<evidence type="ECO:0000256" key="8">
    <source>
        <dbReference type="SAM" id="MobiDB-lite"/>
    </source>
</evidence>
<keyword evidence="7" id="KW-0694">RNA-binding</keyword>
<dbReference type="PROSITE" id="PS50102">
    <property type="entry name" value="RRM"/>
    <property type="match status" value="1"/>
</dbReference>
<dbReference type="RefSeq" id="XP_013237936.1">
    <property type="nucleotide sequence ID" value="XM_013382482.1"/>
</dbReference>
<feature type="domain" description="RRM" evidence="9">
    <location>
        <begin position="66"/>
        <end position="152"/>
    </location>
</feature>
<evidence type="ECO:0000313" key="11">
    <source>
        <dbReference type="Proteomes" id="UP000029725"/>
    </source>
</evidence>
<keyword evidence="3" id="KW-0732">Signal</keyword>
<dbReference type="GeneID" id="25259624"/>
<dbReference type="CDD" id="cd12281">
    <property type="entry name" value="RRM1_TatSF1_like"/>
    <property type="match status" value="1"/>
</dbReference>
<dbReference type="GO" id="GO:0030968">
    <property type="term" value="P:endoplasmic reticulum unfolded protein response"/>
    <property type="evidence" value="ECO:0007669"/>
    <property type="project" value="TreeGrafter"/>
</dbReference>
<dbReference type="GO" id="GO:0005788">
    <property type="term" value="C:endoplasmic reticulum lumen"/>
    <property type="evidence" value="ECO:0007669"/>
    <property type="project" value="UniProtKB-SubCell"/>
</dbReference>
<dbReference type="EMBL" id="JMKJ01000266">
    <property type="protein sequence ID" value="KGG51486.1"/>
    <property type="molecule type" value="Genomic_DNA"/>
</dbReference>
<dbReference type="InterPro" id="IPR013126">
    <property type="entry name" value="Hsp_70_fam"/>
</dbReference>
<dbReference type="OrthoDB" id="10258585at2759"/>
<dbReference type="GO" id="GO:0003723">
    <property type="term" value="F:RNA binding"/>
    <property type="evidence" value="ECO:0007669"/>
    <property type="project" value="UniProtKB-UniRule"/>
</dbReference>
<evidence type="ECO:0000256" key="4">
    <source>
        <dbReference type="ARBA" id="ARBA00022741"/>
    </source>
</evidence>
<dbReference type="Gene3D" id="3.30.420.40">
    <property type="match status" value="2"/>
</dbReference>
<evidence type="ECO:0000256" key="5">
    <source>
        <dbReference type="ARBA" id="ARBA00022840"/>
    </source>
</evidence>
<keyword evidence="5" id="KW-0067">ATP-binding</keyword>
<dbReference type="Gene3D" id="3.30.30.30">
    <property type="match status" value="1"/>
</dbReference>
<dbReference type="GO" id="GO:0005524">
    <property type="term" value="F:ATP binding"/>
    <property type="evidence" value="ECO:0007669"/>
    <property type="project" value="UniProtKB-KW"/>
</dbReference>
<keyword evidence="4" id="KW-0547">Nucleotide-binding</keyword>
<keyword evidence="11" id="KW-1185">Reference proteome</keyword>
<feature type="region of interest" description="Disordered" evidence="8">
    <location>
        <begin position="730"/>
        <end position="753"/>
    </location>
</feature>
<feature type="compositionally biased region" description="Basic and acidic residues" evidence="8">
    <location>
        <begin position="1039"/>
        <end position="1053"/>
    </location>
</feature>
<reference evidence="10 11" key="1">
    <citation type="submission" date="2014-04" db="EMBL/GenBank/DDBJ databases">
        <title>A new species of microsporidia sheds light on the evolution of extreme parasitism.</title>
        <authorList>
            <person name="Haag K.L."/>
            <person name="James T.Y."/>
            <person name="Larsson R."/>
            <person name="Schaer T.M."/>
            <person name="Refardt D."/>
            <person name="Pombert J.-F."/>
            <person name="Ebert D."/>
        </authorList>
    </citation>
    <scope>NUCLEOTIDE SEQUENCE [LARGE SCALE GENOMIC DNA]</scope>
    <source>
        <strain evidence="10 11">UGP3</strain>
        <tissue evidence="10">Spores</tissue>
    </source>
</reference>
<dbReference type="Pfam" id="PF00012">
    <property type="entry name" value="HSP70"/>
    <property type="match status" value="1"/>
</dbReference>
<dbReference type="FunFam" id="3.30.70.330:FF:000329">
    <property type="entry name" value="splicing factor U2AF-associated protein 2"/>
    <property type="match status" value="1"/>
</dbReference>
<dbReference type="Proteomes" id="UP000029725">
    <property type="component" value="Unassembled WGS sequence"/>
</dbReference>
<feature type="region of interest" description="Disordered" evidence="8">
    <location>
        <begin position="1"/>
        <end position="25"/>
    </location>
</feature>
<organism evidence="10 11">
    <name type="scientific">Mitosporidium daphniae</name>
    <dbReference type="NCBI Taxonomy" id="1485682"/>
    <lineage>
        <taxon>Eukaryota</taxon>
        <taxon>Fungi</taxon>
        <taxon>Fungi incertae sedis</taxon>
        <taxon>Microsporidia</taxon>
        <taxon>Mitosporidium</taxon>
    </lineage>
</organism>
<dbReference type="AlphaFoldDB" id="A0A098VUW2"/>
<feature type="compositionally biased region" description="Polar residues" evidence="8">
    <location>
        <begin position="936"/>
        <end position="949"/>
    </location>
</feature>
<dbReference type="GO" id="GO:0140662">
    <property type="term" value="F:ATP-dependent protein folding chaperone"/>
    <property type="evidence" value="ECO:0007669"/>
    <property type="project" value="InterPro"/>
</dbReference>
<comment type="subcellular location">
    <subcellularLocation>
        <location evidence="1">Endoplasmic reticulum lumen</location>
    </subcellularLocation>
</comment>
<dbReference type="SUPFAM" id="SSF54928">
    <property type="entry name" value="RNA-binding domain, RBD"/>
    <property type="match status" value="1"/>
</dbReference>
<dbReference type="PROSITE" id="PS01036">
    <property type="entry name" value="HSP70_3"/>
    <property type="match status" value="1"/>
</dbReference>
<gene>
    <name evidence="10" type="ORF">DI09_33p30</name>
</gene>
<dbReference type="SUPFAM" id="SSF53067">
    <property type="entry name" value="Actin-like ATPase domain"/>
    <property type="match status" value="2"/>
</dbReference>
<comment type="caution">
    <text evidence="10">The sequence shown here is derived from an EMBL/GenBank/DDBJ whole genome shotgun (WGS) entry which is preliminary data.</text>
</comment>
<evidence type="ECO:0000256" key="6">
    <source>
        <dbReference type="ARBA" id="ARBA00023186"/>
    </source>
</evidence>
<evidence type="ECO:0000256" key="3">
    <source>
        <dbReference type="ARBA" id="ARBA00022729"/>
    </source>
</evidence>
<evidence type="ECO:0000256" key="7">
    <source>
        <dbReference type="PROSITE-ProRule" id="PRU00176"/>
    </source>
</evidence>
<dbReference type="VEuPathDB" id="MicrosporidiaDB:DI09_33p30"/>
<dbReference type="SMART" id="SM00360">
    <property type="entry name" value="RRM"/>
    <property type="match status" value="1"/>
</dbReference>
<evidence type="ECO:0000259" key="9">
    <source>
        <dbReference type="PROSITE" id="PS50102"/>
    </source>
</evidence>
<evidence type="ECO:0000256" key="1">
    <source>
        <dbReference type="ARBA" id="ARBA00004319"/>
    </source>
</evidence>
<dbReference type="InterPro" id="IPR018181">
    <property type="entry name" value="Heat_shock_70_CS"/>
</dbReference>
<dbReference type="HOGENOM" id="CLU_290530_0_0_1"/>
<evidence type="ECO:0000256" key="2">
    <source>
        <dbReference type="ARBA" id="ARBA00007747"/>
    </source>
</evidence>
<dbReference type="PANTHER" id="PTHR45639">
    <property type="entry name" value="HSC70CB, ISOFORM G-RELATED"/>
    <property type="match status" value="1"/>
</dbReference>
<keyword evidence="6" id="KW-0143">Chaperone</keyword>
<feature type="compositionally biased region" description="Low complexity" evidence="8">
    <location>
        <begin position="730"/>
        <end position="744"/>
    </location>
</feature>
<sequence>MGTSNSLRQNNTQTLSTEPQGPQNTVLGFNSGEEVGLQIKGDDEAESMLLKARRKRKKKQPQRKITSVYITGLPQDVTLDELNEHFKPCGIILPDLETNLPKIKIYEGLDGRPKGDALVIYLKEESVHLAETLLDESMLRPGVKIRVQKATFAGKETPEDSGTNTDLDFQTKRKLRSIHKKLECHCNVIAINIGSSVKVALFDKTSRTFDVILNQESARKTPFCVAVSNSGKELQFGSSAKASDMSVFCDFQILLGCSLDEEREQVEFFKNLNPRTVFEKNKGHEAGISFVMKNDKIPSFPVEELTALFFAHIKGLANATDCIIAAVLDAAELAGLNVIEIIHDITAAALQYSLTVPFDVSSLVPGAAMLENQVLFMDFGHTHTSVSLILYQRNGAPSTKGASRITLLKTKSHFGIGGASIDLAIRDFFYDNFCKQNALNLIFEEGNVELVRIRNILLEEASLAKFKLTAANSVVIFIDSLYEGRSFRFNFTKSDLEAITKDSLVPRFMKPLEQLLNELGYKPAAKENDDARSFSTASFSTLMLIGGTSRVPFIQETLKTTLESYFGKDKVKLGYSVNSDEGPVLGAALKALLSDIKFNVNTIKLFERPTLDTSVVRIDSSDQEPILLWGEASNTQTSSNQLTKKLLIYKNESFSLGLLTGSTPRKPWATINVLNVSESFNMLLQTPLKDGQIFVGNPLASISFSLPLAGARNGMVQIASCNAIQKTNSTVSANSTTSTATSSSDPKKTSATDTSISVPLSFELLFARPPLSEFIKKEISDRMLAFDTFSLLKRAHNSARNTLESNIFALRPLLREWKEAGSPNPGEYFPVDDLLEELYEKLDYGYEVDESQHESIENVMNVQIKAFNVDSARIESFLADGKAAFSEYLKKKEEEERAIREKLAAEAAAREAEEKKKREEAAAELLKNLKEQLEKMNSSARNSGAQTPTDDALPFDLSDFHGMIPENDLGHPQKNDSNAESVTEEAPLYEAPSMEEAPLYEAPSMQEPPLYEAPSMEEAPLYEAPSMQEPSLYETPSSETHEDATGQPMHDEM</sequence>
<protein>
    <submittedName>
        <fullName evidence="10">Actin-like ATPase domain-containing protein</fullName>
    </submittedName>
</protein>
<name>A0A098VUW2_9MICR</name>
<comment type="similarity">
    <text evidence="2">Belongs to the HTATSF1 family.</text>
</comment>
<evidence type="ECO:0000313" key="10">
    <source>
        <dbReference type="EMBL" id="KGG51486.1"/>
    </source>
</evidence>
<dbReference type="GO" id="GO:0034663">
    <property type="term" value="C:endoplasmic reticulum chaperone complex"/>
    <property type="evidence" value="ECO:0007669"/>
    <property type="project" value="TreeGrafter"/>
</dbReference>
<accession>A0A098VUW2</accession>